<gene>
    <name evidence="3" type="ORF">L0664_02120</name>
</gene>
<keyword evidence="4" id="KW-1185">Reference proteome</keyword>
<dbReference type="InterPro" id="IPR036374">
    <property type="entry name" value="OxRdtase_Mopterin-bd_sf"/>
</dbReference>
<dbReference type="Proteomes" id="UP001200557">
    <property type="component" value="Unassembled WGS sequence"/>
</dbReference>
<dbReference type="Gene3D" id="3.90.420.10">
    <property type="entry name" value="Oxidoreductase, molybdopterin-binding domain"/>
    <property type="match status" value="1"/>
</dbReference>
<feature type="chain" id="PRO_5046740779" evidence="1">
    <location>
        <begin position="25"/>
        <end position="167"/>
    </location>
</feature>
<evidence type="ECO:0000313" key="3">
    <source>
        <dbReference type="EMBL" id="MCF2869853.1"/>
    </source>
</evidence>
<protein>
    <submittedName>
        <fullName evidence="3">Molybdopterin-dependent oxidoreductase</fullName>
    </submittedName>
</protein>
<dbReference type="EMBL" id="JAKGAQ010000001">
    <property type="protein sequence ID" value="MCF2869853.1"/>
    <property type="molecule type" value="Genomic_DNA"/>
</dbReference>
<keyword evidence="1" id="KW-0732">Signal</keyword>
<feature type="domain" description="Oxidoreductase molybdopterin-binding" evidence="2">
    <location>
        <begin position="71"/>
        <end position="140"/>
    </location>
</feature>
<proteinExistence type="predicted"/>
<organism evidence="3 4">
    <name type="scientific">Octadecabacter dasysiphoniae</name>
    <dbReference type="NCBI Taxonomy" id="2909341"/>
    <lineage>
        <taxon>Bacteria</taxon>
        <taxon>Pseudomonadati</taxon>
        <taxon>Pseudomonadota</taxon>
        <taxon>Alphaproteobacteria</taxon>
        <taxon>Rhodobacterales</taxon>
        <taxon>Roseobacteraceae</taxon>
        <taxon>Octadecabacter</taxon>
    </lineage>
</organism>
<dbReference type="Pfam" id="PF00174">
    <property type="entry name" value="Oxidored_molyb"/>
    <property type="match status" value="1"/>
</dbReference>
<dbReference type="RefSeq" id="WP_235223977.1">
    <property type="nucleotide sequence ID" value="NZ_JAKGAQ010000001.1"/>
</dbReference>
<reference evidence="3 4" key="1">
    <citation type="submission" date="2022-01" db="EMBL/GenBank/DDBJ databases">
        <title>Octadecabacter sp. nov., isolated from a marine alga.</title>
        <authorList>
            <person name="Jin M.S."/>
            <person name="Kim H.M."/>
            <person name="Han D.M."/>
            <person name="Jung J.J."/>
            <person name="Jeon C.O."/>
        </authorList>
    </citation>
    <scope>NUCLEOTIDE SEQUENCE [LARGE SCALE GENOMIC DNA]</scope>
    <source>
        <strain evidence="3 4">G9-8</strain>
    </source>
</reference>
<dbReference type="InterPro" id="IPR000572">
    <property type="entry name" value="OxRdtase_Mopterin-bd_dom"/>
</dbReference>
<evidence type="ECO:0000259" key="2">
    <source>
        <dbReference type="Pfam" id="PF00174"/>
    </source>
</evidence>
<evidence type="ECO:0000256" key="1">
    <source>
        <dbReference type="SAM" id="SignalP"/>
    </source>
</evidence>
<comment type="caution">
    <text evidence="3">The sequence shown here is derived from an EMBL/GenBank/DDBJ whole genome shotgun (WGS) entry which is preliminary data.</text>
</comment>
<evidence type="ECO:0000313" key="4">
    <source>
        <dbReference type="Proteomes" id="UP001200557"/>
    </source>
</evidence>
<dbReference type="SUPFAM" id="SSF56524">
    <property type="entry name" value="Oxidoreductase molybdopterin-binding domain"/>
    <property type="match status" value="1"/>
</dbReference>
<feature type="signal peptide" evidence="1">
    <location>
        <begin position="1"/>
        <end position="24"/>
    </location>
</feature>
<sequence length="167" mass="18054">MLMQFVHVSLGAVLAVGLSQSAMAQDSASTLLTISGEITLPSGDDTLSLDLDALMDLPVSTFETSTIWTDGVHSFTGVSLADLAEELGIEDGQFIATAINDYAVEIPLSDAVEGGPIIAYLMDGEEMTVRDKGPLWVIYPYDSDAEYRSEVVYSRSIWQLDRLEAVQ</sequence>
<name>A0ABS9CV02_9RHOB</name>
<accession>A0ABS9CV02</accession>